<protein>
    <submittedName>
        <fullName evidence="3">Transposase</fullName>
    </submittedName>
</protein>
<keyword evidence="4" id="KW-1185">Reference proteome</keyword>
<evidence type="ECO:0000259" key="2">
    <source>
        <dbReference type="Pfam" id="PF01609"/>
    </source>
</evidence>
<accession>A0ABY4BQG3</accession>
<dbReference type="PANTHER" id="PTHR30007">
    <property type="entry name" value="PHP DOMAIN PROTEIN"/>
    <property type="match status" value="1"/>
</dbReference>
<name>A0ABY4BQG3_9FLAO</name>
<feature type="transmembrane region" description="Helical" evidence="1">
    <location>
        <begin position="113"/>
        <end position="131"/>
    </location>
</feature>
<organism evidence="3 4">
    <name type="scientific">Chryseobacterium suipulveris</name>
    <dbReference type="NCBI Taxonomy" id="2929800"/>
    <lineage>
        <taxon>Bacteria</taxon>
        <taxon>Pseudomonadati</taxon>
        <taxon>Bacteroidota</taxon>
        <taxon>Flavobacteriia</taxon>
        <taxon>Flavobacteriales</taxon>
        <taxon>Weeksellaceae</taxon>
        <taxon>Chryseobacterium group</taxon>
        <taxon>Chryseobacterium</taxon>
    </lineage>
</organism>
<evidence type="ECO:0000313" key="3">
    <source>
        <dbReference type="EMBL" id="UOE39958.1"/>
    </source>
</evidence>
<keyword evidence="1" id="KW-0812">Transmembrane</keyword>
<dbReference type="Pfam" id="PF01609">
    <property type="entry name" value="DDE_Tnp_1"/>
    <property type="match status" value="1"/>
</dbReference>
<reference evidence="3 4" key="1">
    <citation type="submission" date="2022-03" db="EMBL/GenBank/DDBJ databases">
        <title>Chryseobacterium sp. isolated from particulate matters in swine house.</title>
        <authorList>
            <person name="Won M."/>
            <person name="Kim S.-J."/>
            <person name="Kwon S.-W."/>
        </authorList>
    </citation>
    <scope>NUCLEOTIDE SEQUENCE [LARGE SCALE GENOMIC DNA]</scope>
    <source>
        <strain evidence="3 4">SC2-2</strain>
    </source>
</reference>
<dbReference type="RefSeq" id="WP_243547899.1">
    <property type="nucleotide sequence ID" value="NZ_CP094532.1"/>
</dbReference>
<feature type="domain" description="Transposase IS4-like" evidence="2">
    <location>
        <begin position="5"/>
        <end position="127"/>
    </location>
</feature>
<keyword evidence="1" id="KW-1133">Transmembrane helix</keyword>
<keyword evidence="1" id="KW-0472">Membrane</keyword>
<dbReference type="InterPro" id="IPR002559">
    <property type="entry name" value="Transposase_11"/>
</dbReference>
<proteinExistence type="predicted"/>
<gene>
    <name evidence="3" type="ORF">MTP09_08475</name>
</gene>
<evidence type="ECO:0000313" key="4">
    <source>
        <dbReference type="Proteomes" id="UP000831460"/>
    </source>
</evidence>
<dbReference type="EMBL" id="CP094532">
    <property type="protein sequence ID" value="UOE39958.1"/>
    <property type="molecule type" value="Genomic_DNA"/>
</dbReference>
<evidence type="ECO:0000256" key="1">
    <source>
        <dbReference type="SAM" id="Phobius"/>
    </source>
</evidence>
<dbReference type="PANTHER" id="PTHR30007:SF1">
    <property type="entry name" value="BLR1914 PROTEIN"/>
    <property type="match status" value="1"/>
</dbReference>
<sequence>MAITTRDSRPHSVHVFSATPFQATLVEQTFKHRFSKARIGKLVGDKAYDSDPLDKRMKRRGIELIAPHKRNRKRKKTQDGRKLRPYKKRWTIERFFAWLQNYRRCLVRWERKLENFQAFIFLASVIILLRYF</sequence>
<dbReference type="Proteomes" id="UP000831460">
    <property type="component" value="Chromosome"/>
</dbReference>